<organism evidence="1">
    <name type="scientific">marine sediment metagenome</name>
    <dbReference type="NCBI Taxonomy" id="412755"/>
    <lineage>
        <taxon>unclassified sequences</taxon>
        <taxon>metagenomes</taxon>
        <taxon>ecological metagenomes</taxon>
    </lineage>
</organism>
<dbReference type="AlphaFoldDB" id="A0A0F9BFI3"/>
<proteinExistence type="predicted"/>
<sequence>AGSTAIGGIAAAAATLDTPAGAIRNLLTGQLPGVNPLSFEGRATGRDVLQSFGLVGKNRPGFIAPGGSWYNPLDWDWSDLAGFATEVALDPLTYFTFGGSAVGKAGKALRSAGLWDFLPAAAAKKALFFLAPYCCCSV</sequence>
<feature type="non-terminal residue" evidence="1">
    <location>
        <position position="1"/>
    </location>
</feature>
<evidence type="ECO:0000313" key="1">
    <source>
        <dbReference type="EMBL" id="KKL20679.1"/>
    </source>
</evidence>
<reference evidence="1" key="1">
    <citation type="journal article" date="2015" name="Nature">
        <title>Complex archaea that bridge the gap between prokaryotes and eukaryotes.</title>
        <authorList>
            <person name="Spang A."/>
            <person name="Saw J.H."/>
            <person name="Jorgensen S.L."/>
            <person name="Zaremba-Niedzwiedzka K."/>
            <person name="Martijn J."/>
            <person name="Lind A.E."/>
            <person name="van Eijk R."/>
            <person name="Schleper C."/>
            <person name="Guy L."/>
            <person name="Ettema T.J."/>
        </authorList>
    </citation>
    <scope>NUCLEOTIDE SEQUENCE</scope>
</reference>
<protein>
    <submittedName>
        <fullName evidence="1">Uncharacterized protein</fullName>
    </submittedName>
</protein>
<dbReference type="EMBL" id="LAZR01038005">
    <property type="protein sequence ID" value="KKL20679.1"/>
    <property type="molecule type" value="Genomic_DNA"/>
</dbReference>
<comment type="caution">
    <text evidence="1">The sequence shown here is derived from an EMBL/GenBank/DDBJ whole genome shotgun (WGS) entry which is preliminary data.</text>
</comment>
<gene>
    <name evidence="1" type="ORF">LCGC14_2453020</name>
</gene>
<accession>A0A0F9BFI3</accession>
<name>A0A0F9BFI3_9ZZZZ</name>